<organism evidence="1 2">
    <name type="scientific">Catharanthus roseus</name>
    <name type="common">Madagascar periwinkle</name>
    <name type="synonym">Vinca rosea</name>
    <dbReference type="NCBI Taxonomy" id="4058"/>
    <lineage>
        <taxon>Eukaryota</taxon>
        <taxon>Viridiplantae</taxon>
        <taxon>Streptophyta</taxon>
        <taxon>Embryophyta</taxon>
        <taxon>Tracheophyta</taxon>
        <taxon>Spermatophyta</taxon>
        <taxon>Magnoliopsida</taxon>
        <taxon>eudicotyledons</taxon>
        <taxon>Gunneridae</taxon>
        <taxon>Pentapetalae</taxon>
        <taxon>asterids</taxon>
        <taxon>lamiids</taxon>
        <taxon>Gentianales</taxon>
        <taxon>Apocynaceae</taxon>
        <taxon>Rauvolfioideae</taxon>
        <taxon>Vinceae</taxon>
        <taxon>Catharanthinae</taxon>
        <taxon>Catharanthus</taxon>
    </lineage>
</organism>
<proteinExistence type="predicted"/>
<accession>A0ACC0BLS3</accession>
<sequence length="150" mass="17394">MNYQYFKSSCDHKANLWVQKAIFKKDSTDCSTRQIFRRGNARKVQEGTLSECKRRFEEKPSLNIISEQTFYENTVQTENLCKGCSSGAATSFQLIFYSIQCKSLTRRISAVLNLIPFPHSTLATNNLPHQSRQQICRQTFSLLQKKTRKQ</sequence>
<dbReference type="EMBL" id="CM044703">
    <property type="protein sequence ID" value="KAI5673578.1"/>
    <property type="molecule type" value="Genomic_DNA"/>
</dbReference>
<protein>
    <submittedName>
        <fullName evidence="1">Uncharacterized protein</fullName>
    </submittedName>
</protein>
<reference evidence="2" key="1">
    <citation type="journal article" date="2023" name="Nat. Plants">
        <title>Single-cell RNA sequencing provides a high-resolution roadmap for understanding the multicellular compartmentation of specialized metabolism.</title>
        <authorList>
            <person name="Sun S."/>
            <person name="Shen X."/>
            <person name="Li Y."/>
            <person name="Li Y."/>
            <person name="Wang S."/>
            <person name="Li R."/>
            <person name="Zhang H."/>
            <person name="Shen G."/>
            <person name="Guo B."/>
            <person name="Wei J."/>
            <person name="Xu J."/>
            <person name="St-Pierre B."/>
            <person name="Chen S."/>
            <person name="Sun C."/>
        </authorList>
    </citation>
    <scope>NUCLEOTIDE SEQUENCE [LARGE SCALE GENOMIC DNA]</scope>
</reference>
<keyword evidence="2" id="KW-1185">Reference proteome</keyword>
<comment type="caution">
    <text evidence="1">The sequence shown here is derived from an EMBL/GenBank/DDBJ whole genome shotgun (WGS) entry which is preliminary data.</text>
</comment>
<name>A0ACC0BLS3_CATRO</name>
<gene>
    <name evidence="1" type="ORF">M9H77_13942</name>
</gene>
<evidence type="ECO:0000313" key="1">
    <source>
        <dbReference type="EMBL" id="KAI5673578.1"/>
    </source>
</evidence>
<dbReference type="Proteomes" id="UP001060085">
    <property type="component" value="Linkage Group LG03"/>
</dbReference>
<evidence type="ECO:0000313" key="2">
    <source>
        <dbReference type="Proteomes" id="UP001060085"/>
    </source>
</evidence>